<dbReference type="AlphaFoldDB" id="A0AAN8JG52"/>
<reference evidence="2 3" key="1">
    <citation type="submission" date="2024-01" db="EMBL/GenBank/DDBJ databases">
        <title>The genome of the rayed Mediterranean limpet Patella caerulea (Linnaeus, 1758).</title>
        <authorList>
            <person name="Anh-Thu Weber A."/>
            <person name="Halstead-Nussloch G."/>
        </authorList>
    </citation>
    <scope>NUCLEOTIDE SEQUENCE [LARGE SCALE GENOMIC DNA]</scope>
    <source>
        <strain evidence="2">AATW-2023a</strain>
        <tissue evidence="2">Whole specimen</tissue>
    </source>
</reference>
<feature type="region of interest" description="Disordered" evidence="1">
    <location>
        <begin position="147"/>
        <end position="169"/>
    </location>
</feature>
<proteinExistence type="predicted"/>
<accession>A0AAN8JG52</accession>
<gene>
    <name evidence="2" type="ORF">SNE40_013985</name>
</gene>
<dbReference type="InterPro" id="IPR022179">
    <property type="entry name" value="CFAP276"/>
</dbReference>
<feature type="compositionally biased region" description="Basic and acidic residues" evidence="1">
    <location>
        <begin position="160"/>
        <end position="169"/>
    </location>
</feature>
<comment type="caution">
    <text evidence="2">The sequence shown here is derived from an EMBL/GenBank/DDBJ whole genome shotgun (WGS) entry which is preliminary data.</text>
</comment>
<protein>
    <submittedName>
        <fullName evidence="2">Uncharacterized protein</fullName>
    </submittedName>
</protein>
<organism evidence="2 3">
    <name type="scientific">Patella caerulea</name>
    <name type="common">Rayed Mediterranean limpet</name>
    <dbReference type="NCBI Taxonomy" id="87958"/>
    <lineage>
        <taxon>Eukaryota</taxon>
        <taxon>Metazoa</taxon>
        <taxon>Spiralia</taxon>
        <taxon>Lophotrochozoa</taxon>
        <taxon>Mollusca</taxon>
        <taxon>Gastropoda</taxon>
        <taxon>Patellogastropoda</taxon>
        <taxon>Patelloidea</taxon>
        <taxon>Patellidae</taxon>
        <taxon>Patella</taxon>
    </lineage>
</organism>
<evidence type="ECO:0000313" key="2">
    <source>
        <dbReference type="EMBL" id="KAK6175539.1"/>
    </source>
</evidence>
<sequence>MAKMMSTRDPYPFPRMQNDDNFYGTGVSQVEPYSEPTHVAQTADPWNRLNSKHTLCSSRREIYHHDPAAPRDSLDFILKTQYDQHAELFKNRNETLLQPETLNLDHGRTLKNREVIIPKEPLRMNHPLSVTEQNKRDSIHSVKNAIDSPHSAATNGGYSRKHDGGCYSI</sequence>
<dbReference type="Proteomes" id="UP001347796">
    <property type="component" value="Unassembled WGS sequence"/>
</dbReference>
<dbReference type="EMBL" id="JAZGQO010000010">
    <property type="protein sequence ID" value="KAK6175539.1"/>
    <property type="molecule type" value="Genomic_DNA"/>
</dbReference>
<dbReference type="Pfam" id="PF12494">
    <property type="entry name" value="DUF3695"/>
    <property type="match status" value="1"/>
</dbReference>
<evidence type="ECO:0000313" key="3">
    <source>
        <dbReference type="Proteomes" id="UP001347796"/>
    </source>
</evidence>
<name>A0AAN8JG52_PATCE</name>
<evidence type="ECO:0000256" key="1">
    <source>
        <dbReference type="SAM" id="MobiDB-lite"/>
    </source>
</evidence>
<keyword evidence="3" id="KW-1185">Reference proteome</keyword>